<sequence>MAKKVRIDPDLCVGDAICTDIAPDVFYMGDDGLAHVKEGMEMTGDRADVQEAAEQCPGSAIIIE</sequence>
<dbReference type="GO" id="GO:0005506">
    <property type="term" value="F:iron ion binding"/>
    <property type="evidence" value="ECO:0007669"/>
    <property type="project" value="UniProtKB-UniRule"/>
</dbReference>
<evidence type="ECO:0000256" key="3">
    <source>
        <dbReference type="ARBA" id="ARBA00022982"/>
    </source>
</evidence>
<keyword evidence="1 6" id="KW-0813">Transport</keyword>
<proteinExistence type="predicted"/>
<keyword evidence="2 6" id="KW-0479">Metal-binding</keyword>
<keyword evidence="4 6" id="KW-0408">Iron</keyword>
<accession>A0A7C2K300</accession>
<organism evidence="8">
    <name type="scientific">candidate division WOR-3 bacterium</name>
    <dbReference type="NCBI Taxonomy" id="2052148"/>
    <lineage>
        <taxon>Bacteria</taxon>
        <taxon>Bacteria division WOR-3</taxon>
    </lineage>
</organism>
<keyword evidence="3 6" id="KW-0249">Electron transport</keyword>
<evidence type="ECO:0000256" key="5">
    <source>
        <dbReference type="ARBA" id="ARBA00023014"/>
    </source>
</evidence>
<evidence type="ECO:0000313" key="8">
    <source>
        <dbReference type="EMBL" id="HEN27421.1"/>
    </source>
</evidence>
<dbReference type="InterPro" id="IPR017896">
    <property type="entry name" value="4Fe4S_Fe-S-bd"/>
</dbReference>
<dbReference type="PROSITE" id="PS51379">
    <property type="entry name" value="4FE4S_FER_2"/>
    <property type="match status" value="1"/>
</dbReference>
<dbReference type="AlphaFoldDB" id="A0A7C2K300"/>
<dbReference type="PANTHER" id="PTHR36923:SF3">
    <property type="entry name" value="FERREDOXIN"/>
    <property type="match status" value="1"/>
</dbReference>
<evidence type="ECO:0000313" key="9">
    <source>
        <dbReference type="EMBL" id="HGL17271.1"/>
    </source>
</evidence>
<dbReference type="PRINTS" id="PR00352">
    <property type="entry name" value="3FE4SFRDOXIN"/>
</dbReference>
<name>A0A7C2K300_UNCW3</name>
<gene>
    <name evidence="8" type="ORF">ENQ77_01905</name>
    <name evidence="9" type="ORF">ENU66_02910</name>
</gene>
<dbReference type="GO" id="GO:0009055">
    <property type="term" value="F:electron transfer activity"/>
    <property type="evidence" value="ECO:0007669"/>
    <property type="project" value="UniProtKB-UniRule"/>
</dbReference>
<keyword evidence="5 6" id="KW-0411">Iron-sulfur</keyword>
<dbReference type="PANTHER" id="PTHR36923">
    <property type="entry name" value="FERREDOXIN"/>
    <property type="match status" value="1"/>
</dbReference>
<feature type="domain" description="4Fe-4S ferredoxin-type" evidence="7">
    <location>
        <begin position="3"/>
        <end position="31"/>
    </location>
</feature>
<dbReference type="EMBL" id="DTDJ01000024">
    <property type="protein sequence ID" value="HGL17271.1"/>
    <property type="molecule type" value="Genomic_DNA"/>
</dbReference>
<reference evidence="8" key="1">
    <citation type="journal article" date="2020" name="mSystems">
        <title>Genome- and Community-Level Interaction Insights into Carbon Utilization and Element Cycling Functions of Hydrothermarchaeota in Hydrothermal Sediment.</title>
        <authorList>
            <person name="Zhou Z."/>
            <person name="Liu Y."/>
            <person name="Xu W."/>
            <person name="Pan J."/>
            <person name="Luo Z.H."/>
            <person name="Li M."/>
        </authorList>
    </citation>
    <scope>NUCLEOTIDE SEQUENCE [LARGE SCALE GENOMIC DNA]</scope>
    <source>
        <strain evidence="8">SpSt-34</strain>
        <strain evidence="9">SpSt-69</strain>
    </source>
</reference>
<dbReference type="Gene3D" id="3.30.70.20">
    <property type="match status" value="1"/>
</dbReference>
<evidence type="ECO:0000259" key="7">
    <source>
        <dbReference type="PROSITE" id="PS51379"/>
    </source>
</evidence>
<evidence type="ECO:0000256" key="1">
    <source>
        <dbReference type="ARBA" id="ARBA00022448"/>
    </source>
</evidence>
<dbReference type="SUPFAM" id="SSF54862">
    <property type="entry name" value="4Fe-4S ferredoxins"/>
    <property type="match status" value="1"/>
</dbReference>
<dbReference type="InterPro" id="IPR001080">
    <property type="entry name" value="3Fe4S_ferredoxin"/>
</dbReference>
<dbReference type="EMBL" id="DSOL01000052">
    <property type="protein sequence ID" value="HEN27421.1"/>
    <property type="molecule type" value="Genomic_DNA"/>
</dbReference>
<protein>
    <recommendedName>
        <fullName evidence="6">Ferredoxin</fullName>
    </recommendedName>
</protein>
<evidence type="ECO:0000256" key="2">
    <source>
        <dbReference type="ARBA" id="ARBA00022723"/>
    </source>
</evidence>
<dbReference type="InterPro" id="IPR051269">
    <property type="entry name" value="Fe-S_cluster_ET"/>
</dbReference>
<comment type="caution">
    <text evidence="8">The sequence shown here is derived from an EMBL/GenBank/DDBJ whole genome shotgun (WGS) entry which is preliminary data.</text>
</comment>
<evidence type="ECO:0000256" key="4">
    <source>
        <dbReference type="ARBA" id="ARBA00023004"/>
    </source>
</evidence>
<dbReference type="GO" id="GO:0051536">
    <property type="term" value="F:iron-sulfur cluster binding"/>
    <property type="evidence" value="ECO:0007669"/>
    <property type="project" value="UniProtKB-KW"/>
</dbReference>
<dbReference type="Pfam" id="PF13459">
    <property type="entry name" value="Fer4_15"/>
    <property type="match status" value="1"/>
</dbReference>
<evidence type="ECO:0000256" key="6">
    <source>
        <dbReference type="RuleBase" id="RU368020"/>
    </source>
</evidence>
<comment type="function">
    <text evidence="6">Ferredoxins are iron-sulfur proteins that transfer electrons in a wide variety of metabolic reactions.</text>
</comment>